<evidence type="ECO:0000256" key="7">
    <source>
        <dbReference type="ARBA" id="ARBA00023125"/>
    </source>
</evidence>
<keyword evidence="12" id="KW-1185">Reference proteome</keyword>
<organism evidence="11 12">
    <name type="scientific">Patagioenas fasciata monilis</name>
    <dbReference type="NCBI Taxonomy" id="372326"/>
    <lineage>
        <taxon>Eukaryota</taxon>
        <taxon>Metazoa</taxon>
        <taxon>Chordata</taxon>
        <taxon>Craniata</taxon>
        <taxon>Vertebrata</taxon>
        <taxon>Euteleostomi</taxon>
        <taxon>Archelosauria</taxon>
        <taxon>Archosauria</taxon>
        <taxon>Dinosauria</taxon>
        <taxon>Saurischia</taxon>
        <taxon>Theropoda</taxon>
        <taxon>Coelurosauria</taxon>
        <taxon>Aves</taxon>
        <taxon>Neognathae</taxon>
        <taxon>Neoaves</taxon>
        <taxon>Columbimorphae</taxon>
        <taxon>Columbiformes</taxon>
        <taxon>Columbidae</taxon>
        <taxon>Patagioenas</taxon>
    </lineage>
</organism>
<dbReference type="PRINTS" id="PR00929">
    <property type="entry name" value="ATHOOK"/>
</dbReference>
<dbReference type="PANTHER" id="PTHR23341:SF2">
    <property type="entry name" value="HIGH MOBILITY GROUP PROTEIN HMG-12"/>
    <property type="match status" value="1"/>
</dbReference>
<dbReference type="PANTHER" id="PTHR23341">
    <property type="entry name" value="HIGH MOBILITY GROUP PROTEINS HMG-A AND C"/>
    <property type="match status" value="1"/>
</dbReference>
<reference evidence="11 12" key="1">
    <citation type="submission" date="2016-02" db="EMBL/GenBank/DDBJ databases">
        <title>Band-tailed pigeon sequencing and assembly.</title>
        <authorList>
            <person name="Soares A.E."/>
            <person name="Novak B.J."/>
            <person name="Rice E.S."/>
            <person name="O'Connell B."/>
            <person name="Chang D."/>
            <person name="Weber S."/>
            <person name="Shapiro B."/>
        </authorList>
    </citation>
    <scope>NUCLEOTIDE SEQUENCE [LARGE SCALE GENOMIC DNA]</scope>
    <source>
        <strain evidence="11">BTP2013</strain>
        <tissue evidence="11">Blood</tissue>
    </source>
</reference>
<dbReference type="Proteomes" id="UP000190648">
    <property type="component" value="Unassembled WGS sequence"/>
</dbReference>
<keyword evidence="5" id="KW-0007">Acetylation</keyword>
<dbReference type="EMBL" id="LSYS01004144">
    <property type="protein sequence ID" value="OPJ80850.1"/>
    <property type="molecule type" value="Genomic_DNA"/>
</dbReference>
<dbReference type="AlphaFoldDB" id="A0A1V4K8R3"/>
<comment type="subcellular location">
    <subcellularLocation>
        <location evidence="1">Nucleus</location>
    </subcellularLocation>
</comment>
<dbReference type="InterPro" id="IPR000116">
    <property type="entry name" value="HMGA"/>
</dbReference>
<comment type="caution">
    <text evidence="11">The sequence shown here is derived from an EMBL/GenBank/DDBJ whole genome shotgun (WGS) entry which is preliminary data.</text>
</comment>
<dbReference type="SMART" id="SM00384">
    <property type="entry name" value="AT_hook"/>
    <property type="match status" value="3"/>
</dbReference>
<feature type="compositionally biased region" description="Polar residues" evidence="10">
    <location>
        <begin position="1"/>
        <end position="14"/>
    </location>
</feature>
<accession>A0A1V4K8R3</accession>
<comment type="similarity">
    <text evidence="2">Belongs to the HMGA family.</text>
</comment>
<evidence type="ECO:0000256" key="3">
    <source>
        <dbReference type="ARBA" id="ARBA00022553"/>
    </source>
</evidence>
<dbReference type="OrthoDB" id="9946651at2759"/>
<dbReference type="GO" id="GO:0000785">
    <property type="term" value="C:chromatin"/>
    <property type="evidence" value="ECO:0007669"/>
    <property type="project" value="InterPro"/>
</dbReference>
<evidence type="ECO:0000256" key="2">
    <source>
        <dbReference type="ARBA" id="ARBA00010812"/>
    </source>
</evidence>
<evidence type="ECO:0000256" key="9">
    <source>
        <dbReference type="ARBA" id="ARBA00023242"/>
    </source>
</evidence>
<evidence type="ECO:0000313" key="12">
    <source>
        <dbReference type="Proteomes" id="UP000190648"/>
    </source>
</evidence>
<keyword evidence="9" id="KW-0539">Nucleus</keyword>
<evidence type="ECO:0000256" key="4">
    <source>
        <dbReference type="ARBA" id="ARBA00022737"/>
    </source>
</evidence>
<dbReference type="GO" id="GO:0005634">
    <property type="term" value="C:nucleus"/>
    <property type="evidence" value="ECO:0007669"/>
    <property type="project" value="UniProtKB-SubCell"/>
</dbReference>
<dbReference type="GO" id="GO:0003677">
    <property type="term" value="F:DNA binding"/>
    <property type="evidence" value="ECO:0007669"/>
    <property type="project" value="UniProtKB-KW"/>
</dbReference>
<dbReference type="GO" id="GO:0010557">
    <property type="term" value="P:positive regulation of macromolecule biosynthetic process"/>
    <property type="evidence" value="ECO:0007669"/>
    <property type="project" value="UniProtKB-ARBA"/>
</dbReference>
<feature type="region of interest" description="Disordered" evidence="10">
    <location>
        <begin position="1"/>
        <end position="133"/>
    </location>
</feature>
<evidence type="ECO:0000256" key="10">
    <source>
        <dbReference type="SAM" id="MobiDB-lite"/>
    </source>
</evidence>
<sequence length="133" mass="14287">MSNERPVNPGSPTLTKDLKRKRGRPKKQPQEEVLGPLPVKKPRGRPKGSKKVTTVSGQMVETSVGKRPRGRPRKWPQLMVQEEASQEENPQGSGDLNLNSAPATQGIAGKDGSRSSKTTGLSRCLGNIPAAAQ</sequence>
<dbReference type="GO" id="GO:0003712">
    <property type="term" value="F:transcription coregulator activity"/>
    <property type="evidence" value="ECO:0007669"/>
    <property type="project" value="TreeGrafter"/>
</dbReference>
<dbReference type="PRINTS" id="PR00930">
    <property type="entry name" value="HIGHMOBLTYIY"/>
</dbReference>
<dbReference type="InterPro" id="IPR017956">
    <property type="entry name" value="AT_hook_DNA-bd_motif"/>
</dbReference>
<evidence type="ECO:0000256" key="1">
    <source>
        <dbReference type="ARBA" id="ARBA00004123"/>
    </source>
</evidence>
<dbReference type="GO" id="GO:0006355">
    <property type="term" value="P:regulation of DNA-templated transcription"/>
    <property type="evidence" value="ECO:0007669"/>
    <property type="project" value="InterPro"/>
</dbReference>
<name>A0A1V4K8R3_PATFA</name>
<keyword evidence="4" id="KW-0677">Repeat</keyword>
<keyword evidence="3" id="KW-0597">Phosphoprotein</keyword>
<keyword evidence="6" id="KW-0805">Transcription regulation</keyword>
<evidence type="ECO:0000256" key="6">
    <source>
        <dbReference type="ARBA" id="ARBA00023015"/>
    </source>
</evidence>
<protein>
    <submittedName>
        <fullName evidence="11">High mobility group protein HMGI-C-like</fullName>
    </submittedName>
</protein>
<feature type="compositionally biased region" description="Polar residues" evidence="10">
    <location>
        <begin position="87"/>
        <end position="103"/>
    </location>
</feature>
<proteinExistence type="inferred from homology"/>
<dbReference type="Pfam" id="PF02178">
    <property type="entry name" value="AT_hook"/>
    <property type="match status" value="3"/>
</dbReference>
<evidence type="ECO:0000256" key="8">
    <source>
        <dbReference type="ARBA" id="ARBA00023163"/>
    </source>
</evidence>
<keyword evidence="7" id="KW-0238">DNA-binding</keyword>
<evidence type="ECO:0000313" key="11">
    <source>
        <dbReference type="EMBL" id="OPJ80850.1"/>
    </source>
</evidence>
<keyword evidence="8" id="KW-0804">Transcription</keyword>
<evidence type="ECO:0000256" key="5">
    <source>
        <dbReference type="ARBA" id="ARBA00022990"/>
    </source>
</evidence>
<feature type="compositionally biased region" description="Basic residues" evidence="10">
    <location>
        <begin position="18"/>
        <end position="27"/>
    </location>
</feature>
<feature type="compositionally biased region" description="Basic residues" evidence="10">
    <location>
        <begin position="40"/>
        <end position="50"/>
    </location>
</feature>
<gene>
    <name evidence="11" type="ORF">AV530_004261</name>
</gene>